<name>A0A225W055_9STRA</name>
<dbReference type="AlphaFoldDB" id="A0A225W055"/>
<organism evidence="2 3">
    <name type="scientific">Phytophthora megakarya</name>
    <dbReference type="NCBI Taxonomy" id="4795"/>
    <lineage>
        <taxon>Eukaryota</taxon>
        <taxon>Sar</taxon>
        <taxon>Stramenopiles</taxon>
        <taxon>Oomycota</taxon>
        <taxon>Peronosporomycetes</taxon>
        <taxon>Peronosporales</taxon>
        <taxon>Peronosporaceae</taxon>
        <taxon>Phytophthora</taxon>
    </lineage>
</organism>
<dbReference type="EMBL" id="NBNE01002409">
    <property type="protein sequence ID" value="OWZ10558.1"/>
    <property type="molecule type" value="Genomic_DNA"/>
</dbReference>
<comment type="caution">
    <text evidence="2">The sequence shown here is derived from an EMBL/GenBank/DDBJ whole genome shotgun (WGS) entry which is preliminary data.</text>
</comment>
<accession>A0A225W055</accession>
<keyword evidence="3" id="KW-1185">Reference proteome</keyword>
<evidence type="ECO:0000313" key="2">
    <source>
        <dbReference type="EMBL" id="OWZ10558.1"/>
    </source>
</evidence>
<dbReference type="Proteomes" id="UP000198211">
    <property type="component" value="Unassembled WGS sequence"/>
</dbReference>
<proteinExistence type="predicted"/>
<evidence type="ECO:0000256" key="1">
    <source>
        <dbReference type="SAM" id="MobiDB-lite"/>
    </source>
</evidence>
<sequence length="316" mass="35790">MAPTGQDASGFEENVKAFVQPSVGLSTLDLLARVSPDGVTAWNDPAVPTKIRREMYRLAKTDLAGMTESMRTNQANRPRTHDMNSLGLFKDPPPVGEQLAKSKTKFAHGTPVQRRLIGGKLIRTTELDECTLCSSASAPELSRAIFGELKELKEQKEIEQDALDLALRSSAISKEDQKIRITTPPVRVLSPAEKERIALRQQEHILQSKLLQATQKLSRRYHNQLDPRRRPTTCKIQTLAQKWEQSKDDPTNANTVDQERYNLCVAGRFSTQMELDYYQRKIEPREPTTDKHRRPTMHTKYGNALARNKCSLRGPF</sequence>
<gene>
    <name evidence="2" type="ORF">PHMEG_00016581</name>
</gene>
<evidence type="ECO:0000313" key="3">
    <source>
        <dbReference type="Proteomes" id="UP000198211"/>
    </source>
</evidence>
<feature type="region of interest" description="Disordered" evidence="1">
    <location>
        <begin position="73"/>
        <end position="92"/>
    </location>
</feature>
<reference evidence="3" key="1">
    <citation type="submission" date="2017-03" db="EMBL/GenBank/DDBJ databases">
        <title>Phytopthora megakarya and P. palmivora, two closely related causual agents of cacao black pod achieved similar genome size and gene model numbers by different mechanisms.</title>
        <authorList>
            <person name="Ali S."/>
            <person name="Shao J."/>
            <person name="Larry D.J."/>
            <person name="Kronmiller B."/>
            <person name="Shen D."/>
            <person name="Strem M.D."/>
            <person name="Melnick R.L."/>
            <person name="Guiltinan M.J."/>
            <person name="Tyler B.M."/>
            <person name="Meinhardt L.W."/>
            <person name="Bailey B.A."/>
        </authorList>
    </citation>
    <scope>NUCLEOTIDE SEQUENCE [LARGE SCALE GENOMIC DNA]</scope>
    <source>
        <strain evidence="3">zdho120</strain>
    </source>
</reference>
<protein>
    <submittedName>
        <fullName evidence="2">Uncharacterized protein</fullName>
    </submittedName>
</protein>
<dbReference type="OrthoDB" id="70698at2759"/>